<dbReference type="PANTHER" id="PTHR30606:SF10">
    <property type="entry name" value="PHOSPHATIDYLINOSITOL MANNOSIDE ACYLTRANSFERASE"/>
    <property type="match status" value="1"/>
</dbReference>
<protein>
    <recommendedName>
        <fullName evidence="9">Lipid A biosynthesis lauroyl acyltransferase</fullName>
    </recommendedName>
</protein>
<keyword evidence="2" id="KW-1003">Cell membrane</keyword>
<keyword evidence="5" id="KW-0472">Membrane</keyword>
<organism evidence="7 8">
    <name type="scientific">Bordetella petrii</name>
    <dbReference type="NCBI Taxonomy" id="94624"/>
    <lineage>
        <taxon>Bacteria</taxon>
        <taxon>Pseudomonadati</taxon>
        <taxon>Pseudomonadota</taxon>
        <taxon>Betaproteobacteria</taxon>
        <taxon>Burkholderiales</taxon>
        <taxon>Alcaligenaceae</taxon>
        <taxon>Bordetella</taxon>
    </lineage>
</organism>
<reference evidence="7" key="1">
    <citation type="submission" date="2023-06" db="EMBL/GenBank/DDBJ databases">
        <title>full genome analysis of Phenantherene degrader P3.</title>
        <authorList>
            <person name="Akbar A."/>
            <person name="Rahmeh R."/>
            <person name="Kishk M."/>
        </authorList>
    </citation>
    <scope>NUCLEOTIDE SEQUENCE</scope>
    <source>
        <strain evidence="7">P3</strain>
    </source>
</reference>
<dbReference type="EMBL" id="JAUDJE010000001">
    <property type="protein sequence ID" value="MDM9557750.1"/>
    <property type="molecule type" value="Genomic_DNA"/>
</dbReference>
<dbReference type="RefSeq" id="WP_289784202.1">
    <property type="nucleotide sequence ID" value="NZ_JAUDJE010000001.1"/>
</dbReference>
<dbReference type="Proteomes" id="UP001175604">
    <property type="component" value="Unassembled WGS sequence"/>
</dbReference>
<comment type="caution">
    <text evidence="7">The sequence shown here is derived from an EMBL/GenBank/DDBJ whole genome shotgun (WGS) entry which is preliminary data.</text>
</comment>
<evidence type="ECO:0000256" key="2">
    <source>
        <dbReference type="ARBA" id="ARBA00022475"/>
    </source>
</evidence>
<evidence type="ECO:0008006" key="9">
    <source>
        <dbReference type="Google" id="ProtNLM"/>
    </source>
</evidence>
<proteinExistence type="predicted"/>
<keyword evidence="3" id="KW-0997">Cell inner membrane</keyword>
<name>A0ABT7VXY8_9BORD</name>
<gene>
    <name evidence="7" type="ORF">QUC21_01865</name>
</gene>
<dbReference type="InterPro" id="IPR004960">
    <property type="entry name" value="LipA_acyltrans"/>
</dbReference>
<evidence type="ECO:0000313" key="7">
    <source>
        <dbReference type="EMBL" id="MDM9557750.1"/>
    </source>
</evidence>
<evidence type="ECO:0000256" key="6">
    <source>
        <dbReference type="ARBA" id="ARBA00023315"/>
    </source>
</evidence>
<keyword evidence="6" id="KW-0012">Acyltransferase</keyword>
<keyword evidence="8" id="KW-1185">Reference proteome</keyword>
<sequence>MMVPRKRNVPIIRPPSRPTARPGLSCLLGDSAARRRWAEYWLAEPLGGGLELAAYYLFRVLPIGLCSRLGAARGRYVGATRKRVQDQARQALTLIAPALSPTEVDALLCQLHRNSGRALLETLVMDRIWRGGHVAVLPEQRRQSLKDPSQSRIFVSVHTSNLGDLLGMCLMQLIGSRGMTVSRKQPNRFRQHLSEKLRSKHGAAVLEPSLRTTRELLEHLRGPGGAILIHLDEARGKQIYFPTFGRPMPYGSNLSLAIRLSAATGAPLTPVYMERTSGTRFRLHICDDLPAPAPRDETSHDMIAGRLDRMFADIVRRHLDDWQQLYFLRP</sequence>
<evidence type="ECO:0000256" key="4">
    <source>
        <dbReference type="ARBA" id="ARBA00022679"/>
    </source>
</evidence>
<evidence type="ECO:0000256" key="1">
    <source>
        <dbReference type="ARBA" id="ARBA00004533"/>
    </source>
</evidence>
<comment type="subcellular location">
    <subcellularLocation>
        <location evidence="1">Cell inner membrane</location>
    </subcellularLocation>
</comment>
<evidence type="ECO:0000256" key="5">
    <source>
        <dbReference type="ARBA" id="ARBA00023136"/>
    </source>
</evidence>
<dbReference type="Pfam" id="PF03279">
    <property type="entry name" value="Lip_A_acyltrans"/>
    <property type="match status" value="1"/>
</dbReference>
<keyword evidence="4" id="KW-0808">Transferase</keyword>
<evidence type="ECO:0000256" key="3">
    <source>
        <dbReference type="ARBA" id="ARBA00022519"/>
    </source>
</evidence>
<evidence type="ECO:0000313" key="8">
    <source>
        <dbReference type="Proteomes" id="UP001175604"/>
    </source>
</evidence>
<dbReference type="PANTHER" id="PTHR30606">
    <property type="entry name" value="LIPID A BIOSYNTHESIS LAUROYL ACYLTRANSFERASE"/>
    <property type="match status" value="1"/>
</dbReference>
<accession>A0ABT7VXY8</accession>